<sequence length="117" mass="13945">MYRTALRYNNPVYRSWDSMFIQDNWFETDTLDDQRPANSKVRYRSLIVFNYIIRPRDSFKITKAYQMPVIANGNLNHSNVALFVICSIFMRIPRVSNLSSKLEIRRDNIMVMNDTKL</sequence>
<evidence type="ECO:0000313" key="2">
    <source>
        <dbReference type="Proteomes" id="UP000186594"/>
    </source>
</evidence>
<dbReference type="Proteomes" id="UP000186594">
    <property type="component" value="Unassembled WGS sequence"/>
</dbReference>
<dbReference type="EMBL" id="LXFE01000249">
    <property type="protein sequence ID" value="OLL26039.1"/>
    <property type="molecule type" value="Genomic_DNA"/>
</dbReference>
<keyword evidence="2" id="KW-1185">Reference proteome</keyword>
<accession>A0A1U7LTT4</accession>
<proteinExistence type="predicted"/>
<organism evidence="1 2">
    <name type="scientific">Neolecta irregularis (strain DAH-3)</name>
    <dbReference type="NCBI Taxonomy" id="1198029"/>
    <lineage>
        <taxon>Eukaryota</taxon>
        <taxon>Fungi</taxon>
        <taxon>Dikarya</taxon>
        <taxon>Ascomycota</taxon>
        <taxon>Taphrinomycotina</taxon>
        <taxon>Neolectales</taxon>
        <taxon>Neolectaceae</taxon>
        <taxon>Neolecta</taxon>
    </lineage>
</organism>
<gene>
    <name evidence="1" type="ORF">NEOLI_004253</name>
</gene>
<comment type="caution">
    <text evidence="1">The sequence shown here is derived from an EMBL/GenBank/DDBJ whole genome shotgun (WGS) entry which is preliminary data.</text>
</comment>
<dbReference type="AlphaFoldDB" id="A0A1U7LTT4"/>
<protein>
    <submittedName>
        <fullName evidence="1">Uncharacterized protein</fullName>
    </submittedName>
</protein>
<name>A0A1U7LTT4_NEOID</name>
<evidence type="ECO:0000313" key="1">
    <source>
        <dbReference type="EMBL" id="OLL26039.1"/>
    </source>
</evidence>
<reference evidence="1 2" key="1">
    <citation type="submission" date="2016-04" db="EMBL/GenBank/DDBJ databases">
        <title>Evolutionary innovation and constraint leading to complex multicellularity in the Ascomycota.</title>
        <authorList>
            <person name="Cisse O."/>
            <person name="Nguyen A."/>
            <person name="Hewitt D.A."/>
            <person name="Jedd G."/>
            <person name="Stajich J.E."/>
        </authorList>
    </citation>
    <scope>NUCLEOTIDE SEQUENCE [LARGE SCALE GENOMIC DNA]</scope>
    <source>
        <strain evidence="1 2">DAH-3</strain>
    </source>
</reference>